<protein>
    <submittedName>
        <fullName evidence="2">Uncharacterized protein</fullName>
    </submittedName>
</protein>
<dbReference type="Proteomes" id="UP000053259">
    <property type="component" value="Unassembled WGS sequence"/>
</dbReference>
<feature type="compositionally biased region" description="Polar residues" evidence="1">
    <location>
        <begin position="16"/>
        <end position="25"/>
    </location>
</feature>
<dbReference type="VEuPathDB" id="FungiDB:PV09_09811"/>
<proteinExistence type="predicted"/>
<evidence type="ECO:0000256" key="1">
    <source>
        <dbReference type="SAM" id="MobiDB-lite"/>
    </source>
</evidence>
<name>A0A0D1X8K6_9PEZI</name>
<dbReference type="EMBL" id="KN847741">
    <property type="protein sequence ID" value="KIV98345.1"/>
    <property type="molecule type" value="Genomic_DNA"/>
</dbReference>
<dbReference type="GeneID" id="27317784"/>
<evidence type="ECO:0000313" key="2">
    <source>
        <dbReference type="EMBL" id="KIV98345.1"/>
    </source>
</evidence>
<accession>A0A0D1X8K6</accession>
<dbReference type="HOGENOM" id="CLU_2298534_0_0_1"/>
<reference evidence="2 3" key="1">
    <citation type="submission" date="2015-01" db="EMBL/GenBank/DDBJ databases">
        <title>The Genome Sequence of Ochroconis gallopava CBS43764.</title>
        <authorList>
            <consortium name="The Broad Institute Genomics Platform"/>
            <person name="Cuomo C."/>
            <person name="de Hoog S."/>
            <person name="Gorbushina A."/>
            <person name="Stielow B."/>
            <person name="Teixiera M."/>
            <person name="Abouelleil A."/>
            <person name="Chapman S.B."/>
            <person name="Priest M."/>
            <person name="Young S.K."/>
            <person name="Wortman J."/>
            <person name="Nusbaum C."/>
            <person name="Birren B."/>
        </authorList>
    </citation>
    <scope>NUCLEOTIDE SEQUENCE [LARGE SCALE GENOMIC DNA]</scope>
    <source>
        <strain evidence="2 3">CBS 43764</strain>
    </source>
</reference>
<feature type="compositionally biased region" description="Polar residues" evidence="1">
    <location>
        <begin position="32"/>
        <end position="48"/>
    </location>
</feature>
<evidence type="ECO:0000313" key="3">
    <source>
        <dbReference type="Proteomes" id="UP000053259"/>
    </source>
</evidence>
<dbReference type="AlphaFoldDB" id="A0A0D1X8K6"/>
<feature type="region of interest" description="Disordered" evidence="1">
    <location>
        <begin position="76"/>
        <end position="101"/>
    </location>
</feature>
<dbReference type="InParanoid" id="A0A0D1X8K6"/>
<feature type="region of interest" description="Disordered" evidence="1">
    <location>
        <begin position="1"/>
        <end position="64"/>
    </location>
</feature>
<gene>
    <name evidence="2" type="ORF">PV09_09811</name>
</gene>
<keyword evidence="3" id="KW-1185">Reference proteome</keyword>
<organism evidence="2 3">
    <name type="scientific">Verruconis gallopava</name>
    <dbReference type="NCBI Taxonomy" id="253628"/>
    <lineage>
        <taxon>Eukaryota</taxon>
        <taxon>Fungi</taxon>
        <taxon>Dikarya</taxon>
        <taxon>Ascomycota</taxon>
        <taxon>Pezizomycotina</taxon>
        <taxon>Dothideomycetes</taxon>
        <taxon>Pleosporomycetidae</taxon>
        <taxon>Venturiales</taxon>
        <taxon>Sympoventuriaceae</taxon>
        <taxon>Verruconis</taxon>
    </lineage>
</organism>
<dbReference type="RefSeq" id="XP_016208215.1">
    <property type="nucleotide sequence ID" value="XM_016363954.1"/>
</dbReference>
<sequence length="101" mass="10635">RRSGAACQHHGRSVVAMSQNNQSPPTAGPVDSQPSITQASPSQTSLPSAPTKIPATPSTSLASPLLATRAALKLQCRRRRQPRTASRPQMGGLRSSQSPRL</sequence>
<feature type="non-terminal residue" evidence="2">
    <location>
        <position position="1"/>
    </location>
</feature>